<sequence length="137" mass="15408">MKIAIVGCRGIPNTYGGFEQFAEYLSVGLVQKGHNVVVFNSHDHPYREDSYLGVEIARAYDPGQYIGSASQFIYDYLGIRGTTRRMPDIILLLGYGSSALPLMLSRTGSSLVITNMDGMEWMRAKWSRPVKAFFKWS</sequence>
<protein>
    <recommendedName>
        <fullName evidence="1">DUF1972 domain-containing protein</fullName>
    </recommendedName>
</protein>
<dbReference type="SUPFAM" id="SSF53756">
    <property type="entry name" value="UDP-Glycosyltransferase/glycogen phosphorylase"/>
    <property type="match status" value="1"/>
</dbReference>
<organism evidence="2">
    <name type="scientific">marine sediment metagenome</name>
    <dbReference type="NCBI Taxonomy" id="412755"/>
    <lineage>
        <taxon>unclassified sequences</taxon>
        <taxon>metagenomes</taxon>
        <taxon>ecological metagenomes</taxon>
    </lineage>
</organism>
<gene>
    <name evidence="2" type="ORF">LCGC14_3001210</name>
</gene>
<evidence type="ECO:0000259" key="1">
    <source>
        <dbReference type="Pfam" id="PF09314"/>
    </source>
</evidence>
<feature type="domain" description="DUF1972" evidence="1">
    <location>
        <begin position="3"/>
        <end position="137"/>
    </location>
</feature>
<feature type="non-terminal residue" evidence="2">
    <location>
        <position position="137"/>
    </location>
</feature>
<dbReference type="EMBL" id="LAZR01061846">
    <property type="protein sequence ID" value="KKK62751.1"/>
    <property type="molecule type" value="Genomic_DNA"/>
</dbReference>
<proteinExistence type="predicted"/>
<reference evidence="2" key="1">
    <citation type="journal article" date="2015" name="Nature">
        <title>Complex archaea that bridge the gap between prokaryotes and eukaryotes.</title>
        <authorList>
            <person name="Spang A."/>
            <person name="Saw J.H."/>
            <person name="Jorgensen S.L."/>
            <person name="Zaremba-Niedzwiedzka K."/>
            <person name="Martijn J."/>
            <person name="Lind A.E."/>
            <person name="van Eijk R."/>
            <person name="Schleper C."/>
            <person name="Guy L."/>
            <person name="Ettema T.J."/>
        </authorList>
    </citation>
    <scope>NUCLEOTIDE SEQUENCE</scope>
</reference>
<name>A0A0F8ZS29_9ZZZZ</name>
<evidence type="ECO:0000313" key="2">
    <source>
        <dbReference type="EMBL" id="KKK62751.1"/>
    </source>
</evidence>
<dbReference type="InterPro" id="IPR015393">
    <property type="entry name" value="DUF1972"/>
</dbReference>
<dbReference type="Pfam" id="PF09314">
    <property type="entry name" value="DUF1972"/>
    <property type="match status" value="1"/>
</dbReference>
<comment type="caution">
    <text evidence="2">The sequence shown here is derived from an EMBL/GenBank/DDBJ whole genome shotgun (WGS) entry which is preliminary data.</text>
</comment>
<dbReference type="Gene3D" id="3.40.50.2000">
    <property type="entry name" value="Glycogen Phosphorylase B"/>
    <property type="match status" value="1"/>
</dbReference>
<dbReference type="AlphaFoldDB" id="A0A0F8ZS29"/>
<accession>A0A0F8ZS29</accession>